<feature type="short sequence motif" description="GXSXG" evidence="4">
    <location>
        <begin position="52"/>
        <end position="56"/>
    </location>
</feature>
<dbReference type="Proteomes" id="UP000198771">
    <property type="component" value="Unassembled WGS sequence"/>
</dbReference>
<keyword evidence="2 4" id="KW-0442">Lipid degradation</keyword>
<evidence type="ECO:0000256" key="1">
    <source>
        <dbReference type="ARBA" id="ARBA00022801"/>
    </source>
</evidence>
<evidence type="ECO:0000256" key="4">
    <source>
        <dbReference type="PROSITE-ProRule" id="PRU01161"/>
    </source>
</evidence>
<dbReference type="Pfam" id="PF01734">
    <property type="entry name" value="Patatin"/>
    <property type="match status" value="1"/>
</dbReference>
<dbReference type="STRING" id="617002.SAMN05660653_03048"/>
<dbReference type="AlphaFoldDB" id="A0A1G6ER35"/>
<dbReference type="EMBL" id="FMXO01000021">
    <property type="protein sequence ID" value="SDB59732.1"/>
    <property type="molecule type" value="Genomic_DNA"/>
</dbReference>
<evidence type="ECO:0000256" key="3">
    <source>
        <dbReference type="ARBA" id="ARBA00023098"/>
    </source>
</evidence>
<dbReference type="Gene3D" id="3.40.1090.10">
    <property type="entry name" value="Cytosolic phospholipase A2 catalytic domain"/>
    <property type="match status" value="2"/>
</dbReference>
<dbReference type="OrthoDB" id="5290098at2"/>
<name>A0A1G6ER35_9BACT</name>
<feature type="active site" description="Nucleophile" evidence="4">
    <location>
        <position position="54"/>
    </location>
</feature>
<keyword evidence="3 4" id="KW-0443">Lipid metabolism</keyword>
<keyword evidence="1 4" id="KW-0378">Hydrolase</keyword>
<dbReference type="PANTHER" id="PTHR14226">
    <property type="entry name" value="NEUROPATHY TARGET ESTERASE/SWISS CHEESE D.MELANOGASTER"/>
    <property type="match status" value="1"/>
</dbReference>
<evidence type="ECO:0000259" key="5">
    <source>
        <dbReference type="PROSITE" id="PS51635"/>
    </source>
</evidence>
<dbReference type="PANTHER" id="PTHR14226:SF76">
    <property type="entry name" value="NTE FAMILY PROTEIN RSSA"/>
    <property type="match status" value="1"/>
</dbReference>
<sequence length="286" mass="30752">MNTIPSPHITLNDLRSAKLGLVLGGGAARGFAHIGFLQELDRAGLRPHCIAGCSIGAFVGAAYAGGDWARFTDHVLKMGRGDLMSMADPVFPRHGLMDGDRVVEFLSSFMRVSRLEDCAPALAVNAADVATGEEVVFTSGPVLPAVRASIALPGMFTPAWNEDRLLVDGGLINPLPVNICRKMNADIVVAVDLNAQVLKADIHLEQTKAAAPGKMPNLFVLLFNSIYIMQRTINLMRLKKEPPDFLIQPELRDYSLMDFFKGPGCAEAGARAARKFISELSPAPGD</sequence>
<dbReference type="SUPFAM" id="SSF52151">
    <property type="entry name" value="FabD/lysophospholipase-like"/>
    <property type="match status" value="1"/>
</dbReference>
<dbReference type="RefSeq" id="WP_092123617.1">
    <property type="nucleotide sequence ID" value="NZ_FMXO01000021.1"/>
</dbReference>
<feature type="domain" description="PNPLA" evidence="5">
    <location>
        <begin position="21"/>
        <end position="181"/>
    </location>
</feature>
<accession>A0A1G6ER35</accession>
<evidence type="ECO:0000256" key="2">
    <source>
        <dbReference type="ARBA" id="ARBA00022963"/>
    </source>
</evidence>
<keyword evidence="7" id="KW-1185">Reference proteome</keyword>
<gene>
    <name evidence="6" type="ORF">SAMN05660653_03048</name>
</gene>
<reference evidence="6 7" key="1">
    <citation type="submission" date="2016-10" db="EMBL/GenBank/DDBJ databases">
        <authorList>
            <person name="de Groot N.N."/>
        </authorList>
    </citation>
    <scope>NUCLEOTIDE SEQUENCE [LARGE SCALE GENOMIC DNA]</scope>
    <source>
        <strain evidence="6 7">ASO4-2</strain>
    </source>
</reference>
<dbReference type="GO" id="GO:0016787">
    <property type="term" value="F:hydrolase activity"/>
    <property type="evidence" value="ECO:0007669"/>
    <property type="project" value="UniProtKB-UniRule"/>
</dbReference>
<evidence type="ECO:0000313" key="7">
    <source>
        <dbReference type="Proteomes" id="UP000198771"/>
    </source>
</evidence>
<dbReference type="GO" id="GO:0016042">
    <property type="term" value="P:lipid catabolic process"/>
    <property type="evidence" value="ECO:0007669"/>
    <property type="project" value="UniProtKB-UniRule"/>
</dbReference>
<feature type="active site" description="Proton acceptor" evidence="4">
    <location>
        <position position="168"/>
    </location>
</feature>
<dbReference type="PROSITE" id="PS51635">
    <property type="entry name" value="PNPLA"/>
    <property type="match status" value="1"/>
</dbReference>
<dbReference type="InterPro" id="IPR050301">
    <property type="entry name" value="NTE"/>
</dbReference>
<dbReference type="InterPro" id="IPR016035">
    <property type="entry name" value="Acyl_Trfase/lysoPLipase"/>
</dbReference>
<protein>
    <submittedName>
        <fullName evidence="6">NTE family protein</fullName>
    </submittedName>
</protein>
<feature type="short sequence motif" description="DGA/G" evidence="4">
    <location>
        <begin position="168"/>
        <end position="170"/>
    </location>
</feature>
<organism evidence="6 7">
    <name type="scientific">Desulfonatronum thiosulfatophilum</name>
    <dbReference type="NCBI Taxonomy" id="617002"/>
    <lineage>
        <taxon>Bacteria</taxon>
        <taxon>Pseudomonadati</taxon>
        <taxon>Thermodesulfobacteriota</taxon>
        <taxon>Desulfovibrionia</taxon>
        <taxon>Desulfovibrionales</taxon>
        <taxon>Desulfonatronaceae</taxon>
        <taxon>Desulfonatronum</taxon>
    </lineage>
</organism>
<comment type="caution">
    <text evidence="4">Lacks conserved residue(s) required for the propagation of feature annotation.</text>
</comment>
<proteinExistence type="predicted"/>
<dbReference type="InterPro" id="IPR002641">
    <property type="entry name" value="PNPLA_dom"/>
</dbReference>
<evidence type="ECO:0000313" key="6">
    <source>
        <dbReference type="EMBL" id="SDB59732.1"/>
    </source>
</evidence>